<evidence type="ECO:0000256" key="6">
    <source>
        <dbReference type="ARBA" id="ARBA00022679"/>
    </source>
</evidence>
<keyword evidence="4 13" id="KW-0337">GPI-anchor biosynthesis</keyword>
<dbReference type="Pfam" id="PF05007">
    <property type="entry name" value="Mannosyl_trans"/>
    <property type="match status" value="1"/>
</dbReference>
<evidence type="ECO:0000256" key="8">
    <source>
        <dbReference type="ARBA" id="ARBA00022824"/>
    </source>
</evidence>
<reference evidence="14" key="1">
    <citation type="submission" date="2022-07" db="EMBL/GenBank/DDBJ databases">
        <title>Chromosome-level genome of Muraenolepis orangiensis.</title>
        <authorList>
            <person name="Kim J."/>
        </authorList>
    </citation>
    <scope>NUCLEOTIDE SEQUENCE</scope>
    <source>
        <strain evidence="14">KU_S4_2022</strain>
        <tissue evidence="14">Muscle</tissue>
    </source>
</reference>
<name>A0A9Q0EQI9_9TELE</name>
<keyword evidence="8 13" id="KW-0256">Endoplasmic reticulum</keyword>
<evidence type="ECO:0000256" key="12">
    <source>
        <dbReference type="ARBA" id="ARBA00093608"/>
    </source>
</evidence>
<evidence type="ECO:0000256" key="13">
    <source>
        <dbReference type="RuleBase" id="RU365064"/>
    </source>
</evidence>
<comment type="function">
    <text evidence="11 13">Catalytic subunit of the glycosylphosphatidylinositol-mannosyltransferase I complex which catalyzes the transfer of the first mannose, via an alpha-1,4 bond from a dolichol-phosphate-mannose (Dol-P-Man) to the glucosaminyl acyl phosphatidylinositol (GlcN-(acyl)PI) intermediate to generate alpha-D-Man-(1-&gt;4)-alpha-D-GlcN-(1-&gt;6)-(1-radyl,2-acyl-sn-glycero-3-phospho)-2-acyl-inositol and participates in the sixth step of the glycosylphosphatidylinositol-anchor biosynthesis.</text>
</comment>
<proteinExistence type="inferred from homology"/>
<evidence type="ECO:0000256" key="11">
    <source>
        <dbReference type="ARBA" id="ARBA00093408"/>
    </source>
</evidence>
<sequence length="53" mass="6116">AVWLGPAYFLEFQGSNTFLALWLAGLLFLVINCFILVQMVVHYQPANHRLKDH</sequence>
<dbReference type="GO" id="GO:0006506">
    <property type="term" value="P:GPI anchor biosynthetic process"/>
    <property type="evidence" value="ECO:0007669"/>
    <property type="project" value="UniProtKB-KW"/>
</dbReference>
<protein>
    <recommendedName>
        <fullName evidence="12 13">GPI alpha-1,4-mannosyltransferase I, catalytic subunit</fullName>
        <ecNumber evidence="13">2.4.1.-</ecNumber>
    </recommendedName>
    <alternativeName>
        <fullName evidence="13">GPI mannosyltransferase I</fullName>
    </alternativeName>
</protein>
<keyword evidence="5 13" id="KW-0328">Glycosyltransferase</keyword>
<feature type="transmembrane region" description="Helical" evidence="13">
    <location>
        <begin position="20"/>
        <end position="41"/>
    </location>
</feature>
<evidence type="ECO:0000313" key="14">
    <source>
        <dbReference type="EMBL" id="KAJ3611737.1"/>
    </source>
</evidence>
<keyword evidence="10 13" id="KW-0472">Membrane</keyword>
<keyword evidence="6 13" id="KW-0808">Transferase</keyword>
<comment type="pathway">
    <text evidence="2 13">Glycolipid biosynthesis; glycosylphosphatidylinositol-anchor biosynthesis.</text>
</comment>
<evidence type="ECO:0000256" key="4">
    <source>
        <dbReference type="ARBA" id="ARBA00022502"/>
    </source>
</evidence>
<dbReference type="PANTHER" id="PTHR12886">
    <property type="entry name" value="PIG-M MANNOSYLTRANSFERASE"/>
    <property type="match status" value="1"/>
</dbReference>
<evidence type="ECO:0000256" key="7">
    <source>
        <dbReference type="ARBA" id="ARBA00022692"/>
    </source>
</evidence>
<keyword evidence="15" id="KW-1185">Reference proteome</keyword>
<evidence type="ECO:0000256" key="1">
    <source>
        <dbReference type="ARBA" id="ARBA00004477"/>
    </source>
</evidence>
<dbReference type="AlphaFoldDB" id="A0A9Q0EQI9"/>
<dbReference type="GO" id="GO:0004376">
    <property type="term" value="F:GPI mannosyltransferase activity"/>
    <property type="evidence" value="ECO:0007669"/>
    <property type="project" value="InterPro"/>
</dbReference>
<dbReference type="GO" id="GO:1990529">
    <property type="term" value="C:glycosylphosphatidylinositol-mannosyltransferase I complex"/>
    <property type="evidence" value="ECO:0007669"/>
    <property type="project" value="TreeGrafter"/>
</dbReference>
<evidence type="ECO:0000256" key="10">
    <source>
        <dbReference type="ARBA" id="ARBA00023136"/>
    </source>
</evidence>
<dbReference type="GO" id="GO:0005789">
    <property type="term" value="C:endoplasmic reticulum membrane"/>
    <property type="evidence" value="ECO:0007669"/>
    <property type="project" value="UniProtKB-SubCell"/>
</dbReference>
<gene>
    <name evidence="14" type="ORF">NHX12_021751</name>
</gene>
<accession>A0A9Q0EQI9</accession>
<evidence type="ECO:0000256" key="3">
    <source>
        <dbReference type="ARBA" id="ARBA00011071"/>
    </source>
</evidence>
<keyword evidence="9 13" id="KW-1133">Transmembrane helix</keyword>
<keyword evidence="7 13" id="KW-0812">Transmembrane</keyword>
<comment type="similarity">
    <text evidence="3 13">Belongs to the PIGM family.</text>
</comment>
<comment type="subcellular location">
    <subcellularLocation>
        <location evidence="1 13">Endoplasmic reticulum membrane</location>
        <topology evidence="1 13">Multi-pass membrane protein</topology>
    </subcellularLocation>
</comment>
<feature type="non-terminal residue" evidence="14">
    <location>
        <position position="1"/>
    </location>
</feature>
<dbReference type="Proteomes" id="UP001148018">
    <property type="component" value="Unassembled WGS sequence"/>
</dbReference>
<evidence type="ECO:0000313" key="15">
    <source>
        <dbReference type="Proteomes" id="UP001148018"/>
    </source>
</evidence>
<dbReference type="EMBL" id="JANIIK010000037">
    <property type="protein sequence ID" value="KAJ3611737.1"/>
    <property type="molecule type" value="Genomic_DNA"/>
</dbReference>
<evidence type="ECO:0000256" key="2">
    <source>
        <dbReference type="ARBA" id="ARBA00004687"/>
    </source>
</evidence>
<organism evidence="14 15">
    <name type="scientific">Muraenolepis orangiensis</name>
    <name type="common">Patagonian moray cod</name>
    <dbReference type="NCBI Taxonomy" id="630683"/>
    <lineage>
        <taxon>Eukaryota</taxon>
        <taxon>Metazoa</taxon>
        <taxon>Chordata</taxon>
        <taxon>Craniata</taxon>
        <taxon>Vertebrata</taxon>
        <taxon>Euteleostomi</taxon>
        <taxon>Actinopterygii</taxon>
        <taxon>Neopterygii</taxon>
        <taxon>Teleostei</taxon>
        <taxon>Neoteleostei</taxon>
        <taxon>Acanthomorphata</taxon>
        <taxon>Zeiogadaria</taxon>
        <taxon>Gadariae</taxon>
        <taxon>Gadiformes</taxon>
        <taxon>Muraenolepidoidei</taxon>
        <taxon>Muraenolepididae</taxon>
        <taxon>Muraenolepis</taxon>
    </lineage>
</organism>
<dbReference type="InterPro" id="IPR007704">
    <property type="entry name" value="PIG-M"/>
</dbReference>
<evidence type="ECO:0000256" key="9">
    <source>
        <dbReference type="ARBA" id="ARBA00022989"/>
    </source>
</evidence>
<comment type="caution">
    <text evidence="13">Lacks conserved residue(s) required for the propagation of feature annotation.</text>
</comment>
<comment type="caution">
    <text evidence="14">The sequence shown here is derived from an EMBL/GenBank/DDBJ whole genome shotgun (WGS) entry which is preliminary data.</text>
</comment>
<evidence type="ECO:0000256" key="5">
    <source>
        <dbReference type="ARBA" id="ARBA00022676"/>
    </source>
</evidence>
<dbReference type="PANTHER" id="PTHR12886:SF0">
    <property type="entry name" value="GPI MANNOSYLTRANSFERASE 1"/>
    <property type="match status" value="1"/>
</dbReference>
<dbReference type="GO" id="GO:0051751">
    <property type="term" value="F:alpha-1,4-mannosyltransferase activity"/>
    <property type="evidence" value="ECO:0007669"/>
    <property type="project" value="InterPro"/>
</dbReference>
<dbReference type="EC" id="2.4.1.-" evidence="13"/>